<evidence type="ECO:0000256" key="5">
    <source>
        <dbReference type="ARBA" id="ARBA00022691"/>
    </source>
</evidence>
<evidence type="ECO:0000313" key="7">
    <source>
        <dbReference type="EMBL" id="OGF62379.1"/>
    </source>
</evidence>
<keyword evidence="6" id="KW-0963">Cytoplasm</keyword>
<dbReference type="NCBIfam" id="TIGR00006">
    <property type="entry name" value="16S rRNA (cytosine(1402)-N(4))-methyltransferase RsmH"/>
    <property type="match status" value="1"/>
</dbReference>
<comment type="caution">
    <text evidence="7">The sequence shown here is derived from an EMBL/GenBank/DDBJ whole genome shotgun (WGS) entry which is preliminary data.</text>
</comment>
<dbReference type="Gene3D" id="1.10.150.170">
    <property type="entry name" value="Putative methyltransferase TM0872, insert domain"/>
    <property type="match status" value="1"/>
</dbReference>
<dbReference type="PANTHER" id="PTHR11265:SF0">
    <property type="entry name" value="12S RRNA N4-METHYLCYTIDINE METHYLTRANSFERASE"/>
    <property type="match status" value="1"/>
</dbReference>
<protein>
    <recommendedName>
        <fullName evidence="6">Ribosomal RNA small subunit methyltransferase H</fullName>
        <ecNumber evidence="6">2.1.1.199</ecNumber>
    </recommendedName>
    <alternativeName>
        <fullName evidence="6">16S rRNA m(4)C1402 methyltransferase</fullName>
    </alternativeName>
    <alternativeName>
        <fullName evidence="6">rRNA (cytosine-N(4)-)-methyltransferase RsmH</fullName>
    </alternativeName>
</protein>
<comment type="subcellular location">
    <subcellularLocation>
        <location evidence="6">Cytoplasm</location>
    </subcellularLocation>
</comment>
<dbReference type="InterPro" id="IPR023397">
    <property type="entry name" value="SAM-dep_MeTrfase_MraW_recog"/>
</dbReference>
<dbReference type="SUPFAM" id="SSF53335">
    <property type="entry name" value="S-adenosyl-L-methionine-dependent methyltransferases"/>
    <property type="match status" value="1"/>
</dbReference>
<dbReference type="EMBL" id="MFGW01000180">
    <property type="protein sequence ID" value="OGF62379.1"/>
    <property type="molecule type" value="Genomic_DNA"/>
</dbReference>
<dbReference type="Pfam" id="PF01795">
    <property type="entry name" value="Methyltransf_5"/>
    <property type="match status" value="1"/>
</dbReference>
<dbReference type="GO" id="GO:0070475">
    <property type="term" value="P:rRNA base methylation"/>
    <property type="evidence" value="ECO:0007669"/>
    <property type="project" value="UniProtKB-UniRule"/>
</dbReference>
<dbReference type="InterPro" id="IPR029063">
    <property type="entry name" value="SAM-dependent_MTases_sf"/>
</dbReference>
<evidence type="ECO:0000256" key="3">
    <source>
        <dbReference type="ARBA" id="ARBA00022603"/>
    </source>
</evidence>
<dbReference type="GO" id="GO:0071424">
    <property type="term" value="F:rRNA (cytosine-N4-)-methyltransferase activity"/>
    <property type="evidence" value="ECO:0007669"/>
    <property type="project" value="UniProtKB-UniRule"/>
</dbReference>
<dbReference type="HAMAP" id="MF_01007">
    <property type="entry name" value="16SrRNA_methyltr_H"/>
    <property type="match status" value="1"/>
</dbReference>
<gene>
    <name evidence="6" type="primary">rsmH</name>
    <name evidence="7" type="ORF">A2Y62_17170</name>
</gene>
<evidence type="ECO:0000313" key="8">
    <source>
        <dbReference type="Proteomes" id="UP000178943"/>
    </source>
</evidence>
<dbReference type="Gene3D" id="3.40.50.150">
    <property type="entry name" value="Vaccinia Virus protein VP39"/>
    <property type="match status" value="1"/>
</dbReference>
<feature type="binding site" evidence="6">
    <location>
        <position position="78"/>
    </location>
    <ligand>
        <name>S-adenosyl-L-methionine</name>
        <dbReference type="ChEBI" id="CHEBI:59789"/>
    </ligand>
</feature>
<reference evidence="7 8" key="1">
    <citation type="journal article" date="2016" name="Nat. Commun.">
        <title>Thousands of microbial genomes shed light on interconnected biogeochemical processes in an aquifer system.</title>
        <authorList>
            <person name="Anantharaman K."/>
            <person name="Brown C.T."/>
            <person name="Hug L.A."/>
            <person name="Sharon I."/>
            <person name="Castelle C.J."/>
            <person name="Probst A.J."/>
            <person name="Thomas B.C."/>
            <person name="Singh A."/>
            <person name="Wilkins M.J."/>
            <person name="Karaoz U."/>
            <person name="Brodie E.L."/>
            <person name="Williams K.H."/>
            <person name="Hubbard S.S."/>
            <person name="Banfield J.F."/>
        </authorList>
    </citation>
    <scope>NUCLEOTIDE SEQUENCE [LARGE SCALE GENOMIC DNA]</scope>
</reference>
<keyword evidence="4 6" id="KW-0808">Transferase</keyword>
<organism evidence="7 8">
    <name type="scientific">Candidatus Fischerbacteria bacterium RBG_13_37_8</name>
    <dbReference type="NCBI Taxonomy" id="1817863"/>
    <lineage>
        <taxon>Bacteria</taxon>
        <taxon>Candidatus Fischeribacteriota</taxon>
    </lineage>
</organism>
<comment type="catalytic activity">
    <reaction evidence="6">
        <text>cytidine(1402) in 16S rRNA + S-adenosyl-L-methionine = N(4)-methylcytidine(1402) in 16S rRNA + S-adenosyl-L-homocysteine + H(+)</text>
        <dbReference type="Rhea" id="RHEA:42928"/>
        <dbReference type="Rhea" id="RHEA-COMP:10286"/>
        <dbReference type="Rhea" id="RHEA-COMP:10287"/>
        <dbReference type="ChEBI" id="CHEBI:15378"/>
        <dbReference type="ChEBI" id="CHEBI:57856"/>
        <dbReference type="ChEBI" id="CHEBI:59789"/>
        <dbReference type="ChEBI" id="CHEBI:74506"/>
        <dbReference type="ChEBI" id="CHEBI:82748"/>
        <dbReference type="EC" id="2.1.1.199"/>
    </reaction>
</comment>
<dbReference type="CDD" id="cd02440">
    <property type="entry name" value="AdoMet_MTases"/>
    <property type="match status" value="1"/>
</dbReference>
<keyword evidence="3 6" id="KW-0489">Methyltransferase</keyword>
<dbReference type="EC" id="2.1.1.199" evidence="6"/>
<dbReference type="GO" id="GO:0005737">
    <property type="term" value="C:cytoplasm"/>
    <property type="evidence" value="ECO:0007669"/>
    <property type="project" value="UniProtKB-SubCell"/>
</dbReference>
<dbReference type="Proteomes" id="UP000178943">
    <property type="component" value="Unassembled WGS sequence"/>
</dbReference>
<dbReference type="PANTHER" id="PTHR11265">
    <property type="entry name" value="S-ADENOSYL-METHYLTRANSFERASE MRAW"/>
    <property type="match status" value="1"/>
</dbReference>
<comment type="function">
    <text evidence="6">Specifically methylates the N4 position of cytidine in position 1402 (C1402) of 16S rRNA.</text>
</comment>
<comment type="similarity">
    <text evidence="1 6">Belongs to the methyltransferase superfamily. RsmH family.</text>
</comment>
<feature type="binding site" evidence="6">
    <location>
        <position position="106"/>
    </location>
    <ligand>
        <name>S-adenosyl-L-methionine</name>
        <dbReference type="ChEBI" id="CHEBI:59789"/>
    </ligand>
</feature>
<dbReference type="InterPro" id="IPR002903">
    <property type="entry name" value="RsmH"/>
</dbReference>
<feature type="binding site" evidence="6">
    <location>
        <position position="99"/>
    </location>
    <ligand>
        <name>S-adenosyl-L-methionine</name>
        <dbReference type="ChEBI" id="CHEBI:59789"/>
    </ligand>
</feature>
<feature type="binding site" evidence="6">
    <location>
        <begin position="33"/>
        <end position="35"/>
    </location>
    <ligand>
        <name>S-adenosyl-L-methionine</name>
        <dbReference type="ChEBI" id="CHEBI:59789"/>
    </ligand>
</feature>
<evidence type="ECO:0000256" key="1">
    <source>
        <dbReference type="ARBA" id="ARBA00010396"/>
    </source>
</evidence>
<keyword evidence="5 6" id="KW-0949">S-adenosyl-L-methionine</keyword>
<dbReference type="SUPFAM" id="SSF81799">
    <property type="entry name" value="Putative methyltransferase TM0872, insert domain"/>
    <property type="match status" value="1"/>
</dbReference>
<keyword evidence="2 6" id="KW-0698">rRNA processing</keyword>
<accession>A0A1F5VFZ7</accession>
<sequence length="328" mass="37576">MKFIHEPVLVEELLQHMPISEMKLIIDATIGLGGHARHFLSKTDAHLVGIDLDRESLRIAEDNLIAYAGRITLVEDNFRNIKEIAERLELESIDFICADLGLSSFQLNCEKRGFSFTKDGPLDMRYSDRMKADAANLVNNLGYQELVALFRKYGEEPRAHRIAEEILRERRTGSITSTMQLAEIIRRAKAKRSRKHDPATLVFQALRIAVNEELENLTIFLRDAFDVLNRRGYLAIIAYHSLEDRIVKTAFRQLAARCRCELSRCSCEGKPVGRLVNKKVIKPSREEIIRNPQARSAKLRIIEKISHVQFPQFLAAQCPDRHILFSSL</sequence>
<evidence type="ECO:0000256" key="6">
    <source>
        <dbReference type="HAMAP-Rule" id="MF_01007"/>
    </source>
</evidence>
<proteinExistence type="inferred from homology"/>
<name>A0A1F5VFZ7_9BACT</name>
<feature type="binding site" evidence="6">
    <location>
        <position position="51"/>
    </location>
    <ligand>
        <name>S-adenosyl-L-methionine</name>
        <dbReference type="ChEBI" id="CHEBI:59789"/>
    </ligand>
</feature>
<dbReference type="AlphaFoldDB" id="A0A1F5VFZ7"/>
<dbReference type="STRING" id="1817863.A2Y62_17170"/>
<evidence type="ECO:0000256" key="4">
    <source>
        <dbReference type="ARBA" id="ARBA00022679"/>
    </source>
</evidence>
<evidence type="ECO:0000256" key="2">
    <source>
        <dbReference type="ARBA" id="ARBA00022552"/>
    </source>
</evidence>
<dbReference type="PIRSF" id="PIRSF004486">
    <property type="entry name" value="MraW"/>
    <property type="match status" value="1"/>
</dbReference>